<evidence type="ECO:0000313" key="2">
    <source>
        <dbReference type="EMBL" id="GAG57997.1"/>
    </source>
</evidence>
<organism evidence="2">
    <name type="scientific">marine sediment metagenome</name>
    <dbReference type="NCBI Taxonomy" id="412755"/>
    <lineage>
        <taxon>unclassified sequences</taxon>
        <taxon>metagenomes</taxon>
        <taxon>ecological metagenomes</taxon>
    </lineage>
</organism>
<dbReference type="AlphaFoldDB" id="X0ZIT9"/>
<proteinExistence type="predicted"/>
<accession>X0ZIT9</accession>
<dbReference type="PANTHER" id="PTHR43861:SF1">
    <property type="entry name" value="TRANS-ACONITATE 2-METHYLTRANSFERASE"/>
    <property type="match status" value="1"/>
</dbReference>
<dbReference type="SUPFAM" id="SSF53335">
    <property type="entry name" value="S-adenosyl-L-methionine-dependent methyltransferases"/>
    <property type="match status" value="1"/>
</dbReference>
<evidence type="ECO:0000259" key="1">
    <source>
        <dbReference type="Pfam" id="PF08241"/>
    </source>
</evidence>
<name>X0ZIT9_9ZZZZ</name>
<dbReference type="PANTHER" id="PTHR43861">
    <property type="entry name" value="TRANS-ACONITATE 2-METHYLTRANSFERASE-RELATED"/>
    <property type="match status" value="1"/>
</dbReference>
<dbReference type="CDD" id="cd02440">
    <property type="entry name" value="AdoMet_MTases"/>
    <property type="match status" value="1"/>
</dbReference>
<reference evidence="2" key="1">
    <citation type="journal article" date="2014" name="Front. Microbiol.">
        <title>High frequency of phylogenetically diverse reductive dehalogenase-homologous genes in deep subseafloor sedimentary metagenomes.</title>
        <authorList>
            <person name="Kawai M."/>
            <person name="Futagami T."/>
            <person name="Toyoda A."/>
            <person name="Takaki Y."/>
            <person name="Nishi S."/>
            <person name="Hori S."/>
            <person name="Arai W."/>
            <person name="Tsubouchi T."/>
            <person name="Morono Y."/>
            <person name="Uchiyama I."/>
            <person name="Ito T."/>
            <person name="Fujiyama A."/>
            <person name="Inagaki F."/>
            <person name="Takami H."/>
        </authorList>
    </citation>
    <scope>NUCLEOTIDE SEQUENCE</scope>
    <source>
        <strain evidence="2">Expedition CK06-06</strain>
    </source>
</reference>
<dbReference type="InterPro" id="IPR013216">
    <property type="entry name" value="Methyltransf_11"/>
</dbReference>
<comment type="caution">
    <text evidence="2">The sequence shown here is derived from an EMBL/GenBank/DDBJ whole genome shotgun (WGS) entry which is preliminary data.</text>
</comment>
<gene>
    <name evidence="2" type="ORF">S01H4_19653</name>
</gene>
<feature type="domain" description="Methyltransferase type 11" evidence="1">
    <location>
        <begin position="42"/>
        <end position="134"/>
    </location>
</feature>
<dbReference type="InterPro" id="IPR029063">
    <property type="entry name" value="SAM-dependent_MTases_sf"/>
</dbReference>
<dbReference type="GO" id="GO:0008757">
    <property type="term" value="F:S-adenosylmethionine-dependent methyltransferase activity"/>
    <property type="evidence" value="ECO:0007669"/>
    <property type="project" value="InterPro"/>
</dbReference>
<dbReference type="Pfam" id="PF08241">
    <property type="entry name" value="Methyltransf_11"/>
    <property type="match status" value="1"/>
</dbReference>
<dbReference type="Gene3D" id="3.40.50.150">
    <property type="entry name" value="Vaccinia Virus protein VP39"/>
    <property type="match status" value="1"/>
</dbReference>
<protein>
    <recommendedName>
        <fullName evidence="1">Methyltransferase type 11 domain-containing protein</fullName>
    </recommendedName>
</protein>
<dbReference type="EMBL" id="BART01008780">
    <property type="protein sequence ID" value="GAG57997.1"/>
    <property type="molecule type" value="Genomic_DNA"/>
</dbReference>
<sequence>MHKKTIDYDKVSKIYDNVRVGDPEMVTQILQGVRLDRDSLVLDVGCGTGNNTLLLAGATRAKVTGLDFSYGMLEKAYKKSRQVPLVQAPADILPYADNTFHFVFLTEVIHHLPDPSSSTADIHRVLETGGAVCIVTQSHKQIDGRMTSRFFPASARVDKERYPDVDVIEEYMLTSGFNRVSTKEYKFRPTQLGEEYLNTARNRGYSMLHKISQEEYERGLQALEAAFTGGEKLTYSAGYSFVWGFK</sequence>